<sequence length="288" mass="33879">MNTIEYLVQDLSKIKFRLDFISEVNILTTSDAALPLCEFTYYELKEKLIDTLRYPHQYDRIISFNKRIDNYCLARHPRTMDLEMHVNASKSLNNFYTNREGRIVRGEDYYKIHTDINNIKLIGRLPKLPALATSRRLLERAQQAKYLRYYLNNVAVPSFKGSIGEAFLWLNITLLRFSELRYNSRARRMIDEYRPPESEEEGIPMDLALHQWRGGLLDSGEVYDYLTKLPTDLPLFIQIKGFSHSPSAWCTYKEYRRFHSQGETPTQNIVCMNGKVAVCDEYSINKFK</sequence>
<dbReference type="Proteomes" id="UP000306954">
    <property type="component" value="Unassembled WGS sequence"/>
</dbReference>
<comment type="caution">
    <text evidence="1">The sequence shown here is derived from an EMBL/GenBank/DDBJ whole genome shotgun (WGS) entry which is preliminary data.</text>
</comment>
<evidence type="ECO:0000313" key="2">
    <source>
        <dbReference type="Proteomes" id="UP000306954"/>
    </source>
</evidence>
<name>A0A4T0H0D9_WALIC</name>
<proteinExistence type="predicted"/>
<dbReference type="AlphaFoldDB" id="A0A4T0H0D9"/>
<evidence type="ECO:0000313" key="1">
    <source>
        <dbReference type="EMBL" id="TIB07387.1"/>
    </source>
</evidence>
<dbReference type="EMBL" id="SPOF01000098">
    <property type="protein sequence ID" value="TIB07387.1"/>
    <property type="molecule type" value="Genomic_DNA"/>
</dbReference>
<accession>A0A4T0H0D9</accession>
<reference evidence="1 2" key="1">
    <citation type="submission" date="2019-03" db="EMBL/GenBank/DDBJ databases">
        <title>Sequencing 23 genomes of Wallemia ichthyophaga.</title>
        <authorList>
            <person name="Gostincar C."/>
        </authorList>
    </citation>
    <scope>NUCLEOTIDE SEQUENCE [LARGE SCALE GENOMIC DNA]</scope>
    <source>
        <strain evidence="1 2">EXF-8621</strain>
    </source>
</reference>
<protein>
    <submittedName>
        <fullName evidence="1">Uncharacterized protein</fullName>
    </submittedName>
</protein>
<organism evidence="1 2">
    <name type="scientific">Wallemia ichthyophaga</name>
    <dbReference type="NCBI Taxonomy" id="245174"/>
    <lineage>
        <taxon>Eukaryota</taxon>
        <taxon>Fungi</taxon>
        <taxon>Dikarya</taxon>
        <taxon>Basidiomycota</taxon>
        <taxon>Wallemiomycotina</taxon>
        <taxon>Wallemiomycetes</taxon>
        <taxon>Wallemiales</taxon>
        <taxon>Wallemiaceae</taxon>
        <taxon>Wallemia</taxon>
    </lineage>
</organism>
<gene>
    <name evidence="1" type="ORF">E3P90_04089</name>
</gene>